<proteinExistence type="predicted"/>
<keyword evidence="2" id="KW-1185">Reference proteome</keyword>
<name>A0A179DDQ7_9SPHI</name>
<evidence type="ECO:0000313" key="1">
    <source>
        <dbReference type="EMBL" id="OAQ38942.1"/>
    </source>
</evidence>
<gene>
    <name evidence="1" type="ORF">A5893_12960</name>
</gene>
<dbReference type="AlphaFoldDB" id="A0A179DDQ7"/>
<reference evidence="1 2" key="2">
    <citation type="submission" date="2016-06" db="EMBL/GenBank/DDBJ databases">
        <title>Pedobacter psychrophilus sp. nov., isolated from Antarctic fragmentary rock.</title>
        <authorList>
            <person name="Svec P."/>
        </authorList>
    </citation>
    <scope>NUCLEOTIDE SEQUENCE [LARGE SCALE GENOMIC DNA]</scope>
    <source>
        <strain evidence="1 2">CCM 8644</strain>
    </source>
</reference>
<dbReference type="RefSeq" id="WP_068823094.1">
    <property type="nucleotide sequence ID" value="NZ_LWHJ01000029.1"/>
</dbReference>
<sequence>MITKKRLTPIYVFGLLALTLFSQCKSKPELGDIVSPVVPVVPVPPIAPSSGTLMFKNGFEGTTRIEVRTSQHDNIRGSDGVAQSDWLLDLERNKFFGTGQIVYEQGDYSQRRAEVVVDPANPNNKVLRMRIHEKHITLLNPDGSIKEQKARIQYDLQNQNAPPSEGFLKEYYQKVRIYFSPNFSVLKQAGTDNVGWMIMQEFWNDPSFTYTGQAAHRPARTDVGLAVKSGKLHFAAGGRDPIMELPKPGNNSWHEVGTALDIPLGKWMTQEIYVKEGGSAGTANPGRFYLAITPDGGQKIVLVDKIGMTASEEPGAVHDGQSAWNPIKFYSEGRVLDWFKNAPGGAKTMDIYWDDLEIWRDRRPER</sequence>
<comment type="caution">
    <text evidence="1">The sequence shown here is derived from an EMBL/GenBank/DDBJ whole genome shotgun (WGS) entry which is preliminary data.</text>
</comment>
<evidence type="ECO:0000313" key="2">
    <source>
        <dbReference type="Proteomes" id="UP000078459"/>
    </source>
</evidence>
<organism evidence="1 2">
    <name type="scientific">Pedobacter psychrophilus</name>
    <dbReference type="NCBI Taxonomy" id="1826909"/>
    <lineage>
        <taxon>Bacteria</taxon>
        <taxon>Pseudomonadati</taxon>
        <taxon>Bacteroidota</taxon>
        <taxon>Sphingobacteriia</taxon>
        <taxon>Sphingobacteriales</taxon>
        <taxon>Sphingobacteriaceae</taxon>
        <taxon>Pedobacter</taxon>
    </lineage>
</organism>
<reference evidence="1 2" key="1">
    <citation type="submission" date="2016-04" db="EMBL/GenBank/DDBJ databases">
        <authorList>
            <person name="Evans L.H."/>
            <person name="Alamgir A."/>
            <person name="Owens N."/>
            <person name="Weber N.D."/>
            <person name="Virtaneva K."/>
            <person name="Barbian K."/>
            <person name="Babar A."/>
            <person name="Rosenke K."/>
        </authorList>
    </citation>
    <scope>NUCLEOTIDE SEQUENCE [LARGE SCALE GENOMIC DNA]</scope>
    <source>
        <strain evidence="1 2">CCM 8644</strain>
    </source>
</reference>
<accession>A0A179DDQ7</accession>
<protein>
    <submittedName>
        <fullName evidence="1">Uncharacterized protein</fullName>
    </submittedName>
</protein>
<dbReference type="Proteomes" id="UP000078459">
    <property type="component" value="Unassembled WGS sequence"/>
</dbReference>
<dbReference type="EMBL" id="LWHJ01000029">
    <property type="protein sequence ID" value="OAQ38942.1"/>
    <property type="molecule type" value="Genomic_DNA"/>
</dbReference>